<dbReference type="Proteomes" id="UP000269721">
    <property type="component" value="Unassembled WGS sequence"/>
</dbReference>
<keyword evidence="3" id="KW-0479">Metal-binding</keyword>
<comment type="similarity">
    <text evidence="1">Belongs to the peptidase M20A family.</text>
</comment>
<accession>A0A4P9W3E8</accession>
<dbReference type="PROSITE" id="PS00759">
    <property type="entry name" value="ARGE_DAPE_CPG2_2"/>
    <property type="match status" value="1"/>
</dbReference>
<dbReference type="InterPro" id="IPR002933">
    <property type="entry name" value="Peptidase_M20"/>
</dbReference>
<dbReference type="CDD" id="cd05676">
    <property type="entry name" value="M20_dipept_like_CNDP"/>
    <property type="match status" value="1"/>
</dbReference>
<organism evidence="6 7">
    <name type="scientific">Blyttiomyces helicus</name>
    <dbReference type="NCBI Taxonomy" id="388810"/>
    <lineage>
        <taxon>Eukaryota</taxon>
        <taxon>Fungi</taxon>
        <taxon>Fungi incertae sedis</taxon>
        <taxon>Chytridiomycota</taxon>
        <taxon>Chytridiomycota incertae sedis</taxon>
        <taxon>Chytridiomycetes</taxon>
        <taxon>Chytridiomycetes incertae sedis</taxon>
        <taxon>Blyttiomyces</taxon>
    </lineage>
</organism>
<dbReference type="Gene3D" id="3.30.70.360">
    <property type="match status" value="1"/>
</dbReference>
<sequence>MVPQIRWSHSHSGGYVFHNPGHYDVQPAYKSDGWNTDPWTLVEDAQGRLLGRGSTDDKAPVISWLFVIEAHQKLGLDFPVNLKMCFEGMEESGSEGLDDIIHQEAKAYFKDVDCVCISDNYWLGTNKPCLTYGLRGVSYFHLKVTGPGKDLHSGVFGGTVHEPMTDLIHLMGKLVTPDGKILVPGIMDDVAPVTEAENSLYQGLDFTLNDIYGATESKTTIFDTEREVLMARWRFPSLSLHGVEGAFYNPGDKTVIPAKVIGKFSIRSVPNQEPEKITQLVKDHINAEFAKLNSKNTIDIACSHGGKCWVADVNHWNFVAAANAVQRVFNAKPDYTREGGSIPVTLTFQDALQKNVLLLPMGRSDDGAHSTNEKIDKFNFIEGIKLLSTYLHEVSAQS</sequence>
<dbReference type="GO" id="GO:0006508">
    <property type="term" value="P:proteolysis"/>
    <property type="evidence" value="ECO:0007669"/>
    <property type="project" value="UniProtKB-KW"/>
</dbReference>
<evidence type="ECO:0000259" key="5">
    <source>
        <dbReference type="Pfam" id="PF07687"/>
    </source>
</evidence>
<evidence type="ECO:0000256" key="3">
    <source>
        <dbReference type="ARBA" id="ARBA00022723"/>
    </source>
</evidence>
<gene>
    <name evidence="6" type="ORF">BDK51DRAFT_22624</name>
</gene>
<dbReference type="AlphaFoldDB" id="A0A4P9W3E8"/>
<dbReference type="Pfam" id="PF07687">
    <property type="entry name" value="M20_dimer"/>
    <property type="match status" value="1"/>
</dbReference>
<dbReference type="GO" id="GO:0008233">
    <property type="term" value="F:peptidase activity"/>
    <property type="evidence" value="ECO:0007669"/>
    <property type="project" value="UniProtKB-KW"/>
</dbReference>
<protein>
    <recommendedName>
        <fullName evidence="5">Peptidase M20 dimerisation domain-containing protein</fullName>
    </recommendedName>
</protein>
<keyword evidence="2" id="KW-0645">Protease</keyword>
<reference evidence="7" key="1">
    <citation type="journal article" date="2018" name="Nat. Microbiol.">
        <title>Leveraging single-cell genomics to expand the fungal tree of life.</title>
        <authorList>
            <person name="Ahrendt S.R."/>
            <person name="Quandt C.A."/>
            <person name="Ciobanu D."/>
            <person name="Clum A."/>
            <person name="Salamov A."/>
            <person name="Andreopoulos B."/>
            <person name="Cheng J.F."/>
            <person name="Woyke T."/>
            <person name="Pelin A."/>
            <person name="Henrissat B."/>
            <person name="Reynolds N.K."/>
            <person name="Benny G.L."/>
            <person name="Smith M.E."/>
            <person name="James T.Y."/>
            <person name="Grigoriev I.V."/>
        </authorList>
    </citation>
    <scope>NUCLEOTIDE SEQUENCE [LARGE SCALE GENOMIC DNA]</scope>
</reference>
<evidence type="ECO:0000256" key="1">
    <source>
        <dbReference type="ARBA" id="ARBA00006247"/>
    </source>
</evidence>
<dbReference type="OrthoDB" id="7832001at2759"/>
<dbReference type="InterPro" id="IPR051458">
    <property type="entry name" value="Cyt/Met_Dipeptidase"/>
</dbReference>
<dbReference type="Gene3D" id="3.40.630.10">
    <property type="entry name" value="Zn peptidases"/>
    <property type="match status" value="1"/>
</dbReference>
<dbReference type="EMBL" id="KZ999330">
    <property type="protein sequence ID" value="RKO85180.1"/>
    <property type="molecule type" value="Genomic_DNA"/>
</dbReference>
<evidence type="ECO:0000313" key="6">
    <source>
        <dbReference type="EMBL" id="RKO85180.1"/>
    </source>
</evidence>
<keyword evidence="7" id="KW-1185">Reference proteome</keyword>
<dbReference type="GO" id="GO:0046872">
    <property type="term" value="F:metal ion binding"/>
    <property type="evidence" value="ECO:0007669"/>
    <property type="project" value="UniProtKB-KW"/>
</dbReference>
<dbReference type="Pfam" id="PF01546">
    <property type="entry name" value="Peptidase_M20"/>
    <property type="match status" value="1"/>
</dbReference>
<dbReference type="InterPro" id="IPR011650">
    <property type="entry name" value="Peptidase_M20_dimer"/>
</dbReference>
<dbReference type="SUPFAM" id="SSF53187">
    <property type="entry name" value="Zn-dependent exopeptidases"/>
    <property type="match status" value="1"/>
</dbReference>
<dbReference type="PANTHER" id="PTHR43270">
    <property type="entry name" value="BETA-ALA-HIS DIPEPTIDASE"/>
    <property type="match status" value="1"/>
</dbReference>
<feature type="domain" description="Peptidase M20 dimerisation" evidence="5">
    <location>
        <begin position="132"/>
        <end position="290"/>
    </location>
</feature>
<evidence type="ECO:0000256" key="2">
    <source>
        <dbReference type="ARBA" id="ARBA00022670"/>
    </source>
</evidence>
<evidence type="ECO:0000256" key="4">
    <source>
        <dbReference type="ARBA" id="ARBA00022801"/>
    </source>
</evidence>
<name>A0A4P9W3E8_9FUNG</name>
<dbReference type="PANTHER" id="PTHR43270:SF4">
    <property type="entry name" value="CARNOSINE DIPEPTIDASE 2, ISOFORM A"/>
    <property type="match status" value="1"/>
</dbReference>
<dbReference type="InterPro" id="IPR001261">
    <property type="entry name" value="ArgE/DapE_CS"/>
</dbReference>
<evidence type="ECO:0000313" key="7">
    <source>
        <dbReference type="Proteomes" id="UP000269721"/>
    </source>
</evidence>
<keyword evidence="4" id="KW-0378">Hydrolase</keyword>
<proteinExistence type="inferred from homology"/>